<reference evidence="2 3" key="1">
    <citation type="journal article" date="2016" name="Nat. Commun.">
        <title>Thousands of microbial genomes shed light on interconnected biogeochemical processes in an aquifer system.</title>
        <authorList>
            <person name="Anantharaman K."/>
            <person name="Brown C.T."/>
            <person name="Hug L.A."/>
            <person name="Sharon I."/>
            <person name="Castelle C.J."/>
            <person name="Probst A.J."/>
            <person name="Thomas B.C."/>
            <person name="Singh A."/>
            <person name="Wilkins M.J."/>
            <person name="Karaoz U."/>
            <person name="Brodie E.L."/>
            <person name="Williams K.H."/>
            <person name="Hubbard S.S."/>
            <person name="Banfield J.F."/>
        </authorList>
    </citation>
    <scope>NUCLEOTIDE SEQUENCE [LARGE SCALE GENOMIC DNA]</scope>
</reference>
<keyword evidence="1" id="KW-0472">Membrane</keyword>
<gene>
    <name evidence="2" type="ORF">A2493_00265</name>
</gene>
<evidence type="ECO:0000313" key="3">
    <source>
        <dbReference type="Proteomes" id="UP000178349"/>
    </source>
</evidence>
<comment type="caution">
    <text evidence="2">The sequence shown here is derived from an EMBL/GenBank/DDBJ whole genome shotgun (WGS) entry which is preliminary data.</text>
</comment>
<organism evidence="2 3">
    <name type="scientific">Candidatus Magasanikbacteria bacterium RIFOXYC12_FULL_33_11</name>
    <dbReference type="NCBI Taxonomy" id="1798701"/>
    <lineage>
        <taxon>Bacteria</taxon>
        <taxon>Candidatus Magasanikiibacteriota</taxon>
    </lineage>
</organism>
<accession>A0A1F6NPU3</accession>
<dbReference type="AlphaFoldDB" id="A0A1F6NPU3"/>
<proteinExistence type="predicted"/>
<dbReference type="EMBL" id="MFQW01000033">
    <property type="protein sequence ID" value="OGH85961.1"/>
    <property type="molecule type" value="Genomic_DNA"/>
</dbReference>
<keyword evidence="1" id="KW-0812">Transmembrane</keyword>
<feature type="transmembrane region" description="Helical" evidence="1">
    <location>
        <begin position="12"/>
        <end position="35"/>
    </location>
</feature>
<evidence type="ECO:0000256" key="1">
    <source>
        <dbReference type="SAM" id="Phobius"/>
    </source>
</evidence>
<dbReference type="Proteomes" id="UP000178349">
    <property type="component" value="Unassembled WGS sequence"/>
</dbReference>
<name>A0A1F6NPU3_9BACT</name>
<protein>
    <submittedName>
        <fullName evidence="2">Uncharacterized protein</fullName>
    </submittedName>
</protein>
<evidence type="ECO:0000313" key="2">
    <source>
        <dbReference type="EMBL" id="OGH85961.1"/>
    </source>
</evidence>
<keyword evidence="1" id="KW-1133">Transmembrane helix</keyword>
<sequence>MILRKHKKIDLVLLVFGTIAFFVIISVSVILYLLFNKYYQKNNNASVDTTQTSYQNQENTLPQVSPEQLKANYKSEIKKQIFFVENSNLDIIELAHQLENNLLQIRVPAEDRENFLDVTLQVVRIEKQSLDTDVSVSKQKILQMLNDLVY</sequence>